<evidence type="ECO:0000313" key="2">
    <source>
        <dbReference type="Proteomes" id="UP000061432"/>
    </source>
</evidence>
<sequence>MDACALDWQKAAVMWTWLGCSDPMGQWCALAELEKRLRDTSEDKRRLADALRASPIAERDRLAAFVLDEAAAFAANPFPSTTAGAARQRWGLREIEFEAMQVASAGLSCLMTALARLPASEPLRQEILRTPTHVLYLLHHGESGRIIGAVLHGKPREPLPLFVRPKAVSRRPRRRRTNPDQLDLFELNTA</sequence>
<dbReference type="KEGG" id="maqu:Maq22A_5p70145"/>
<evidence type="ECO:0000313" key="1">
    <source>
        <dbReference type="EMBL" id="BAQ50452.1"/>
    </source>
</evidence>
<gene>
    <name evidence="1" type="ORF">Maq22A_5p70145</name>
</gene>
<keyword evidence="1" id="KW-0614">Plasmid</keyword>
<accession>A0A0C6FTM0</accession>
<dbReference type="EMBL" id="AP014709">
    <property type="protein sequence ID" value="BAQ50452.1"/>
    <property type="molecule type" value="Genomic_DNA"/>
</dbReference>
<reference evidence="2" key="2">
    <citation type="submission" date="2015-01" db="EMBL/GenBank/DDBJ databases">
        <title>Complete genome sequence of Methylobacterium aquaticum strain 22A.</title>
        <authorList>
            <person name="Tani A."/>
            <person name="Ogura Y."/>
            <person name="Hayashi T."/>
        </authorList>
    </citation>
    <scope>NUCLEOTIDE SEQUENCE [LARGE SCALE GENOMIC DNA]</scope>
    <source>
        <strain evidence="2">MA-22A</strain>
        <plasmid evidence="2">Plasmid pMaq22A_5p DNA</plasmid>
    </source>
</reference>
<dbReference type="PATRIC" id="fig|270351.10.peg.7650"/>
<proteinExistence type="predicted"/>
<geneLocation type="plasmid" evidence="2">
    <name>pMaq22A_5p DNA</name>
</geneLocation>
<name>A0A0C6FTM0_9HYPH</name>
<dbReference type="AlphaFoldDB" id="A0A0C6FTM0"/>
<organism evidence="1 2">
    <name type="scientific">Methylobacterium aquaticum</name>
    <dbReference type="NCBI Taxonomy" id="270351"/>
    <lineage>
        <taxon>Bacteria</taxon>
        <taxon>Pseudomonadati</taxon>
        <taxon>Pseudomonadota</taxon>
        <taxon>Alphaproteobacteria</taxon>
        <taxon>Hyphomicrobiales</taxon>
        <taxon>Methylobacteriaceae</taxon>
        <taxon>Methylobacterium</taxon>
    </lineage>
</organism>
<protein>
    <submittedName>
        <fullName evidence="1">Uncharacterized protein</fullName>
    </submittedName>
</protein>
<dbReference type="Proteomes" id="UP000061432">
    <property type="component" value="Plasmid pMaq22A_5p"/>
</dbReference>
<reference evidence="1 2" key="1">
    <citation type="journal article" date="2015" name="Genome Announc.">
        <title>Complete Genome Sequence of Methylobacterium aquaticum Strain 22A, Isolated from Racomitrium japonicum Moss.</title>
        <authorList>
            <person name="Tani A."/>
            <person name="Ogura Y."/>
            <person name="Hayashi T."/>
            <person name="Kimbara K."/>
        </authorList>
    </citation>
    <scope>NUCLEOTIDE SEQUENCE [LARGE SCALE GENOMIC DNA]</scope>
    <source>
        <strain evidence="1 2">MA-22A</strain>
        <plasmid evidence="2">Plasmid pMaq22A_5p DNA</plasmid>
    </source>
</reference>